<dbReference type="Pfam" id="PF09837">
    <property type="entry name" value="DUF2064"/>
    <property type="match status" value="1"/>
</dbReference>
<proteinExistence type="predicted"/>
<accession>E0Y090</accession>
<sequence length="170" mass="19112">MIKAAWWFRHNANDIIRKLSAKKLWTTILAVSPDKEGLSSRVWPHGLLRWPQGTGDLGKRMANIFINADKGPIVIIGSDITKIEARYIQDAFNALGDHDVVIGPSYDGGYWLIGMKRGAKSMPKSIFKNVRWSTPNALSDTLKNLEGLKVKQILKLQDIDNVEDLMKLQS</sequence>
<dbReference type="InterPro" id="IPR029044">
    <property type="entry name" value="Nucleotide-diphossugar_trans"/>
</dbReference>
<dbReference type="SUPFAM" id="SSF53448">
    <property type="entry name" value="Nucleotide-diphospho-sugar transferases"/>
    <property type="match status" value="1"/>
</dbReference>
<evidence type="ECO:0000313" key="1">
    <source>
        <dbReference type="EMBL" id="ADI20081.1"/>
    </source>
</evidence>
<dbReference type="InterPro" id="IPR018641">
    <property type="entry name" value="Trfase_1_rSAM/seldom-assoc"/>
</dbReference>
<protein>
    <submittedName>
        <fullName evidence="1">Uncharacterized protein conserved in bacteria</fullName>
    </submittedName>
</protein>
<name>E0Y090_9PROT</name>
<organism evidence="1">
    <name type="scientific">uncultured alpha proteobacterium EB080_L06A09</name>
    <dbReference type="NCBI Taxonomy" id="710794"/>
    <lineage>
        <taxon>Bacteria</taxon>
        <taxon>Pseudomonadati</taxon>
        <taxon>Pseudomonadota</taxon>
        <taxon>Alphaproteobacteria</taxon>
        <taxon>environmental samples</taxon>
    </lineage>
</organism>
<reference evidence="1" key="1">
    <citation type="journal article" date="2011" name="Environ. Microbiol.">
        <title>Time-series analyses of Monterey Bay coastal microbial picoplankton using a 'genome proxy' microarray.</title>
        <authorList>
            <person name="Rich V.I."/>
            <person name="Pham V.D."/>
            <person name="Eppley J."/>
            <person name="Shi Y."/>
            <person name="DeLong E.F."/>
        </authorList>
    </citation>
    <scope>NUCLEOTIDE SEQUENCE</scope>
</reference>
<dbReference type="PANTHER" id="PTHR36529:SF1">
    <property type="entry name" value="GLYCOSYLTRANSFERASE"/>
    <property type="match status" value="1"/>
</dbReference>
<dbReference type="PANTHER" id="PTHR36529">
    <property type="entry name" value="SLL1095 PROTEIN"/>
    <property type="match status" value="1"/>
</dbReference>
<dbReference type="Gene3D" id="3.90.550.10">
    <property type="entry name" value="Spore Coat Polysaccharide Biosynthesis Protein SpsA, Chain A"/>
    <property type="match status" value="1"/>
</dbReference>
<dbReference type="AlphaFoldDB" id="E0Y090"/>
<dbReference type="EMBL" id="GU474938">
    <property type="protein sequence ID" value="ADI20081.1"/>
    <property type="molecule type" value="Genomic_DNA"/>
</dbReference>